<comment type="caution">
    <text evidence="1">The sequence shown here is derived from an EMBL/GenBank/DDBJ whole genome shotgun (WGS) entry which is preliminary data.</text>
</comment>
<dbReference type="EMBL" id="BGPR01179853">
    <property type="protein sequence ID" value="GBM59079.1"/>
    <property type="molecule type" value="Genomic_DNA"/>
</dbReference>
<organism evidence="1 2">
    <name type="scientific">Araneus ventricosus</name>
    <name type="common">Orbweaver spider</name>
    <name type="synonym">Epeira ventricosa</name>
    <dbReference type="NCBI Taxonomy" id="182803"/>
    <lineage>
        <taxon>Eukaryota</taxon>
        <taxon>Metazoa</taxon>
        <taxon>Ecdysozoa</taxon>
        <taxon>Arthropoda</taxon>
        <taxon>Chelicerata</taxon>
        <taxon>Arachnida</taxon>
        <taxon>Araneae</taxon>
        <taxon>Araneomorphae</taxon>
        <taxon>Entelegynae</taxon>
        <taxon>Araneoidea</taxon>
        <taxon>Araneidae</taxon>
        <taxon>Araneus</taxon>
    </lineage>
</organism>
<accession>A0A4Y2H1M9</accession>
<feature type="non-terminal residue" evidence="1">
    <location>
        <position position="37"/>
    </location>
</feature>
<evidence type="ECO:0000313" key="1">
    <source>
        <dbReference type="EMBL" id="GBM59079.1"/>
    </source>
</evidence>
<protein>
    <submittedName>
        <fullName evidence="1">Uncharacterized protein</fullName>
    </submittedName>
</protein>
<sequence>MIPLCSRFPNHNRDLGRVVCVLANAVVSQTPRDPTRS</sequence>
<dbReference type="Proteomes" id="UP000499080">
    <property type="component" value="Unassembled WGS sequence"/>
</dbReference>
<dbReference type="AlphaFoldDB" id="A0A4Y2H1M9"/>
<proteinExistence type="predicted"/>
<reference evidence="1 2" key="1">
    <citation type="journal article" date="2019" name="Sci. Rep.">
        <title>Orb-weaving spider Araneus ventricosus genome elucidates the spidroin gene catalogue.</title>
        <authorList>
            <person name="Kono N."/>
            <person name="Nakamura H."/>
            <person name="Ohtoshi R."/>
            <person name="Moran D.A.P."/>
            <person name="Shinohara A."/>
            <person name="Yoshida Y."/>
            <person name="Fujiwara M."/>
            <person name="Mori M."/>
            <person name="Tomita M."/>
            <person name="Arakawa K."/>
        </authorList>
    </citation>
    <scope>NUCLEOTIDE SEQUENCE [LARGE SCALE GENOMIC DNA]</scope>
</reference>
<name>A0A4Y2H1M9_ARAVE</name>
<gene>
    <name evidence="1" type="ORF">AVEN_3156_1</name>
</gene>
<keyword evidence="2" id="KW-1185">Reference proteome</keyword>
<evidence type="ECO:0000313" key="2">
    <source>
        <dbReference type="Proteomes" id="UP000499080"/>
    </source>
</evidence>